<organism evidence="1 2">
    <name type="scientific">Alicyclobacillus fodiniaquatilis</name>
    <dbReference type="NCBI Taxonomy" id="1661150"/>
    <lineage>
        <taxon>Bacteria</taxon>
        <taxon>Bacillati</taxon>
        <taxon>Bacillota</taxon>
        <taxon>Bacilli</taxon>
        <taxon>Bacillales</taxon>
        <taxon>Alicyclobacillaceae</taxon>
        <taxon>Alicyclobacillus</taxon>
    </lineage>
</organism>
<accession>A0ABW4JF00</accession>
<evidence type="ECO:0000313" key="2">
    <source>
        <dbReference type="Proteomes" id="UP001597079"/>
    </source>
</evidence>
<sequence>MNTNVSYRSKLIEHYSYTTPVSRDTKIFAFVDDQNQSKVFSIASNGHLFMLEKANGWSQLDLNYNGSQLTFNKQIHEIAVANDFSGKTHLVAVVTGETGVANELYYVNNFEAEPELERWIYCGRAENTQISKVNLGFDTNNKPFVMMITTKTSPAGEEIDALQMVDMSSNKRPYPWNTFDFTTTPSKILDVGFGRIEALGEGVFVSYINQSGVSYLEFNGLSAFHRVIESGKNTYSDLYALTTSSGSSKLFTTTDKDLFLLDENLGLTKIGEFDSNLEQFFAIMNESDSSHPHYYAKTKTGVVYHGVAGLYDPKPLLKDISYVSVDSQETLYCVDMNSKLFELIENPRTGGWITNEVMLQDTGQLESVKSYSTSVTLKDESGEVCIDASVQLTSSVDVIAEVNGQLYRVNSSPLTCATNAQGEIYIAYSTSQLAAVHFYLTGDVIGKNQRYEIQPNEDIQSALENITADQLLNAKRQDGTPLLTGDYRDSQVADAIAQTLNKTMSLGRTQPTTNNEHPERAVRLNTSNALIRQADMSHQLNFSDIEEQHWSIDFTSGKPQFESHTAKSISPFVTSAKAMASTPLTTSTANIMSSSSFGFSWGDLWESVKNGFIELGNLFVSTIVDPATKFVKSVLVKIKDIAGKVLWDGAVNFVDQVFDIAEGIFNTVKIFFKDLFDYLGFLFKWDDILRTHEVIKNLVNSGLDYQIEAVHLVQTKVNDALDRLTDNIEDTFDRAIQQVVGTKSLKVMQGDVNQAQGSNFMKDHLPPMQVQSQLMSFMSADKENGSNSISPGLTSQYSSFITTLQNYVNNLKSKSAFEDAIEQFKAALASPDQFLQSTFAGFLNITKGLALLTAEGFQLVTNAMFGVVQSIIQEFKNILNQEIQIPLITDLYHWATNGSPLTLLDTISLVVAIPTTILYKVIFNENPFRDSDAVTAFGDKTSKAKLLETTRQALAGNHQQQPRVAVQSSTEGDDEQRLLGDVVWRVAYISSIVVEGIEYFADALLDLIPMDAEKVTARFTKVKSWILMGIKWTSVSVGCPFFSMKTKDFYDPKGYVITGYIRWGADIIEQFYETIWLAAEGKLARYNRAGIFGHVAFGVFGEMVAVTLAVTGGIESEGNAWEYVENFLDPIPDLAKPLKLAEGDGDLALCGVDAFVTLIKIAVSSASKIPELANG</sequence>
<gene>
    <name evidence="1" type="ORF">ACFSB2_07345</name>
</gene>
<dbReference type="RefSeq" id="WP_377942386.1">
    <property type="nucleotide sequence ID" value="NZ_JBHUCX010000020.1"/>
</dbReference>
<dbReference type="EMBL" id="JBHUCX010000020">
    <property type="protein sequence ID" value="MFD1674520.1"/>
    <property type="molecule type" value="Genomic_DNA"/>
</dbReference>
<protein>
    <submittedName>
        <fullName evidence="1">Uncharacterized protein</fullName>
    </submittedName>
</protein>
<comment type="caution">
    <text evidence="1">The sequence shown here is derived from an EMBL/GenBank/DDBJ whole genome shotgun (WGS) entry which is preliminary data.</text>
</comment>
<dbReference type="Proteomes" id="UP001597079">
    <property type="component" value="Unassembled WGS sequence"/>
</dbReference>
<reference evidence="2" key="1">
    <citation type="journal article" date="2019" name="Int. J. Syst. Evol. Microbiol.">
        <title>The Global Catalogue of Microorganisms (GCM) 10K type strain sequencing project: providing services to taxonomists for standard genome sequencing and annotation.</title>
        <authorList>
            <consortium name="The Broad Institute Genomics Platform"/>
            <consortium name="The Broad Institute Genome Sequencing Center for Infectious Disease"/>
            <person name="Wu L."/>
            <person name="Ma J."/>
        </authorList>
    </citation>
    <scope>NUCLEOTIDE SEQUENCE [LARGE SCALE GENOMIC DNA]</scope>
    <source>
        <strain evidence="2">CGMCC 1.12286</strain>
    </source>
</reference>
<evidence type="ECO:0000313" key="1">
    <source>
        <dbReference type="EMBL" id="MFD1674520.1"/>
    </source>
</evidence>
<keyword evidence="2" id="KW-1185">Reference proteome</keyword>
<name>A0ABW4JF00_9BACL</name>
<proteinExistence type="predicted"/>